<keyword evidence="2" id="KW-1185">Reference proteome</keyword>
<protein>
    <submittedName>
        <fullName evidence="1">Uncharacterized protein</fullName>
    </submittedName>
</protein>
<organism evidence="1 2">
    <name type="scientific">Brassica napus</name>
    <name type="common">Rape</name>
    <dbReference type="NCBI Taxonomy" id="3708"/>
    <lineage>
        <taxon>Eukaryota</taxon>
        <taxon>Viridiplantae</taxon>
        <taxon>Streptophyta</taxon>
        <taxon>Embryophyta</taxon>
        <taxon>Tracheophyta</taxon>
        <taxon>Spermatophyta</taxon>
        <taxon>Magnoliopsida</taxon>
        <taxon>eudicotyledons</taxon>
        <taxon>Gunneridae</taxon>
        <taxon>Pentapetalae</taxon>
        <taxon>rosids</taxon>
        <taxon>malvids</taxon>
        <taxon>Brassicales</taxon>
        <taxon>Brassicaceae</taxon>
        <taxon>Brassiceae</taxon>
        <taxon>Brassica</taxon>
    </lineage>
</organism>
<sequence>MRSSRPAEARLSPRSLQLPRPCVCFFPRDTWSPIYASRLLSPCVRFCRPRSGQPR</sequence>
<dbReference type="Proteomes" id="UP000824890">
    <property type="component" value="Unassembled WGS sequence"/>
</dbReference>
<evidence type="ECO:0000313" key="2">
    <source>
        <dbReference type="Proteomes" id="UP000824890"/>
    </source>
</evidence>
<name>A0ABQ8ABB3_BRANA</name>
<comment type="caution">
    <text evidence="1">The sequence shown here is derived from an EMBL/GenBank/DDBJ whole genome shotgun (WGS) entry which is preliminary data.</text>
</comment>
<accession>A0ABQ8ABB3</accession>
<proteinExistence type="predicted"/>
<dbReference type="EMBL" id="JAGKQM010000013">
    <property type="protein sequence ID" value="KAH0889538.1"/>
    <property type="molecule type" value="Genomic_DNA"/>
</dbReference>
<reference evidence="1 2" key="1">
    <citation type="submission" date="2021-05" db="EMBL/GenBank/DDBJ databases">
        <title>Genome Assembly of Synthetic Allotetraploid Brassica napus Reveals Homoeologous Exchanges between Subgenomes.</title>
        <authorList>
            <person name="Davis J.T."/>
        </authorList>
    </citation>
    <scope>NUCLEOTIDE SEQUENCE [LARGE SCALE GENOMIC DNA]</scope>
    <source>
        <strain evidence="2">cv. Da-Ae</strain>
        <tissue evidence="1">Seedling</tissue>
    </source>
</reference>
<gene>
    <name evidence="1" type="ORF">HID58_051967</name>
</gene>
<evidence type="ECO:0000313" key="1">
    <source>
        <dbReference type="EMBL" id="KAH0889538.1"/>
    </source>
</evidence>